<reference evidence="2" key="2">
    <citation type="submission" date="2022-01" db="EMBL/GenBank/DDBJ databases">
        <title>Comparison of Fish pathogen Aeromonas spp.</title>
        <authorList>
            <person name="Dubey S."/>
            <person name="Sorum H."/>
            <person name="Munangandu H.M."/>
        </authorList>
    </citation>
    <scope>NUCLEOTIDE SEQUENCE</scope>
    <source>
        <strain evidence="2">SD/21-15</strain>
    </source>
</reference>
<sequence length="250" mass="29109">MVRPLLLCCLLLVLPVRADTLHVYCDDWPGFCQRDGKGVYLDLVRAIYEPEGYVVKPHMVPYKRALAVVAQKGGDMAMGVYRGEVAGVHQPDYPDSADYVTVVMQKRWLPQWTGEASLKEQEVLWLRGWAFDKYIPVTMRWYEIDNHTTALQLLLKGRYRYYLTDGALYPKGALPSELAQVFLRWIPTYPIFADNEKGRQLHGLWDPGMRTLIRQGRLAEIYRKNRLYHDYRDFIREQEARARTLAPSPD</sequence>
<evidence type="ECO:0008006" key="9">
    <source>
        <dbReference type="Google" id="ProtNLM"/>
    </source>
</evidence>
<dbReference type="Proteomes" id="UP001208651">
    <property type="component" value="Unassembled WGS sequence"/>
</dbReference>
<gene>
    <name evidence="3" type="ORF">E4184_05090</name>
    <name evidence="4" type="ORF">E4186_04655</name>
    <name evidence="5" type="ORF">E4188_02905</name>
    <name evidence="2" type="ORF">LZT28_12315</name>
</gene>
<dbReference type="SUPFAM" id="SSF53850">
    <property type="entry name" value="Periplasmic binding protein-like II"/>
    <property type="match status" value="1"/>
</dbReference>
<proteinExistence type="predicted"/>
<dbReference type="EMBL" id="JAJVCY010000020">
    <property type="protein sequence ID" value="MCV3289034.1"/>
    <property type="molecule type" value="Genomic_DNA"/>
</dbReference>
<feature type="chain" id="PRO_5044644680" description="ABC transporter substrate-binding protein" evidence="1">
    <location>
        <begin position="19"/>
        <end position="250"/>
    </location>
</feature>
<name>A0A6M4ZLW5_AERME</name>
<dbReference type="Proteomes" id="UP000502006">
    <property type="component" value="Chromosome"/>
</dbReference>
<keyword evidence="1" id="KW-0732">Signal</keyword>
<evidence type="ECO:0000313" key="6">
    <source>
        <dbReference type="Proteomes" id="UP000501427"/>
    </source>
</evidence>
<dbReference type="RefSeq" id="WP_042649875.1">
    <property type="nucleotide sequence ID" value="NZ_CAWMGL010000159.1"/>
</dbReference>
<evidence type="ECO:0000313" key="2">
    <source>
        <dbReference type="EMBL" id="MCV3289034.1"/>
    </source>
</evidence>
<keyword evidence="8" id="KW-1185">Reference proteome</keyword>
<dbReference type="Proteomes" id="UP000502657">
    <property type="component" value="Chromosome"/>
</dbReference>
<accession>A0A6M4ZLW5</accession>
<evidence type="ECO:0000313" key="5">
    <source>
        <dbReference type="EMBL" id="QJT37640.1"/>
    </source>
</evidence>
<feature type="signal peptide" evidence="1">
    <location>
        <begin position="1"/>
        <end position="18"/>
    </location>
</feature>
<evidence type="ECO:0000313" key="3">
    <source>
        <dbReference type="EMBL" id="QJT20877.1"/>
    </source>
</evidence>
<evidence type="ECO:0000313" key="8">
    <source>
        <dbReference type="Proteomes" id="UP000502657"/>
    </source>
</evidence>
<dbReference type="EMBL" id="CP038444">
    <property type="protein sequence ID" value="QJT29570.1"/>
    <property type="molecule type" value="Genomic_DNA"/>
</dbReference>
<dbReference type="AlphaFoldDB" id="A0A6M4ZLW5"/>
<protein>
    <recommendedName>
        <fullName evidence="9">ABC transporter substrate-binding protein</fullName>
    </recommendedName>
</protein>
<evidence type="ECO:0000313" key="7">
    <source>
        <dbReference type="Proteomes" id="UP000502006"/>
    </source>
</evidence>
<evidence type="ECO:0000313" key="4">
    <source>
        <dbReference type="EMBL" id="QJT29570.1"/>
    </source>
</evidence>
<dbReference type="EMBL" id="CP038448">
    <property type="protein sequence ID" value="QJT37640.1"/>
    <property type="molecule type" value="Genomic_DNA"/>
</dbReference>
<evidence type="ECO:0000256" key="1">
    <source>
        <dbReference type="SAM" id="SignalP"/>
    </source>
</evidence>
<reference evidence="6 7" key="1">
    <citation type="submission" date="2019-03" db="EMBL/GenBank/DDBJ databases">
        <title>Novel transposon Tn6433 accelerates the dissemination of tet(E) in Aeromonas from aerobic biofilm under oxytetracycline stress.</title>
        <authorList>
            <person name="Shi Y."/>
            <person name="Tian Z."/>
            <person name="Zhang Y."/>
            <person name="Zhang H."/>
            <person name="Yang M."/>
        </authorList>
    </citation>
    <scope>NUCLEOTIDE SEQUENCE [LARGE SCALE GENOMIC DNA]</scope>
    <source>
        <strain evidence="5 8">R50-22</strain>
        <strain evidence="3 6">T0.1-19</strain>
        <strain evidence="4 7">T5-8</strain>
    </source>
</reference>
<organism evidence="4 7">
    <name type="scientific">Aeromonas media</name>
    <dbReference type="NCBI Taxonomy" id="651"/>
    <lineage>
        <taxon>Bacteria</taxon>
        <taxon>Pseudomonadati</taxon>
        <taxon>Pseudomonadota</taxon>
        <taxon>Gammaproteobacteria</taxon>
        <taxon>Aeromonadales</taxon>
        <taxon>Aeromonadaceae</taxon>
        <taxon>Aeromonas</taxon>
    </lineage>
</organism>
<dbReference type="EMBL" id="CP038441">
    <property type="protein sequence ID" value="QJT20877.1"/>
    <property type="molecule type" value="Genomic_DNA"/>
</dbReference>
<dbReference type="Proteomes" id="UP000501427">
    <property type="component" value="Chromosome"/>
</dbReference>